<feature type="transmembrane region" description="Helical" evidence="1">
    <location>
        <begin position="54"/>
        <end position="79"/>
    </location>
</feature>
<dbReference type="STRING" id="1127699.HMPREF9151_00528"/>
<protein>
    <submittedName>
        <fullName evidence="2">Uncharacterized protein</fullName>
    </submittedName>
</protein>
<comment type="caution">
    <text evidence="2">The sequence shown here is derived from an EMBL/GenBank/DDBJ whole genome shotgun (WGS) entry which is preliminary data.</text>
</comment>
<dbReference type="RefSeq" id="WP_009161697.1">
    <property type="nucleotide sequence ID" value="NZ_KB290974.1"/>
</dbReference>
<reference evidence="2 3" key="1">
    <citation type="submission" date="2012-05" db="EMBL/GenBank/DDBJ databases">
        <authorList>
            <person name="Weinstock G."/>
            <person name="Sodergren E."/>
            <person name="Lobos E.A."/>
            <person name="Fulton L."/>
            <person name="Fulton R."/>
            <person name="Courtney L."/>
            <person name="Fronick C."/>
            <person name="O'Laughlin M."/>
            <person name="Godfrey J."/>
            <person name="Wilson R.M."/>
            <person name="Miner T."/>
            <person name="Farmer C."/>
            <person name="Delehaunty K."/>
            <person name="Cordes M."/>
            <person name="Minx P."/>
            <person name="Tomlinson C."/>
            <person name="Chen J."/>
            <person name="Wollam A."/>
            <person name="Pepin K.H."/>
            <person name="Bhonagiri V."/>
            <person name="Zhang X."/>
            <person name="Suruliraj S."/>
            <person name="Warren W."/>
            <person name="Mitreva M."/>
            <person name="Mardis E.R."/>
            <person name="Wilson R.K."/>
        </authorList>
    </citation>
    <scope>NUCLEOTIDE SEQUENCE [LARGE SCALE GENOMIC DNA]</scope>
    <source>
        <strain evidence="2 3">F0055</strain>
    </source>
</reference>
<evidence type="ECO:0000313" key="2">
    <source>
        <dbReference type="EMBL" id="EKY02939.1"/>
    </source>
</evidence>
<dbReference type="EMBL" id="AMEP01000043">
    <property type="protein sequence ID" value="EKY02939.1"/>
    <property type="molecule type" value="Genomic_DNA"/>
</dbReference>
<name>L1NHF8_9BACT</name>
<dbReference type="HOGENOM" id="CLU_1601207_0_0_10"/>
<keyword evidence="1" id="KW-0472">Membrane</keyword>
<keyword evidence="1" id="KW-0812">Transmembrane</keyword>
<feature type="transmembrane region" description="Helical" evidence="1">
    <location>
        <begin position="20"/>
        <end position="42"/>
    </location>
</feature>
<accession>L1NHF8</accession>
<dbReference type="AlphaFoldDB" id="L1NHF8"/>
<feature type="transmembrane region" description="Helical" evidence="1">
    <location>
        <begin position="139"/>
        <end position="162"/>
    </location>
</feature>
<dbReference type="OrthoDB" id="1082916at2"/>
<evidence type="ECO:0000313" key="3">
    <source>
        <dbReference type="Proteomes" id="UP000010433"/>
    </source>
</evidence>
<feature type="transmembrane region" description="Helical" evidence="1">
    <location>
        <begin position="100"/>
        <end position="119"/>
    </location>
</feature>
<gene>
    <name evidence="2" type="ORF">HMPREF9151_00528</name>
</gene>
<dbReference type="PATRIC" id="fig|1127699.3.peg.484"/>
<sequence>MKRLMLLIRRGAAERISQKVFYLLSAVIVLLFGLFYAVGYSIPYLLNPDLNAPLFTGAIISLILFLLLLAVAFATFGVGRSICLKGEDEQWNNRIPAKKITYAVVAGTFLLLLLTLLLGSDSDMLINGQPYTDHFWLKISDMFIITGIVLLFVAMGAVVFGATRYYRKDKK</sequence>
<evidence type="ECO:0000256" key="1">
    <source>
        <dbReference type="SAM" id="Phobius"/>
    </source>
</evidence>
<dbReference type="Proteomes" id="UP000010433">
    <property type="component" value="Unassembled WGS sequence"/>
</dbReference>
<organism evidence="2 3">
    <name type="scientific">Hoylesella saccharolytica F0055</name>
    <dbReference type="NCBI Taxonomy" id="1127699"/>
    <lineage>
        <taxon>Bacteria</taxon>
        <taxon>Pseudomonadati</taxon>
        <taxon>Bacteroidota</taxon>
        <taxon>Bacteroidia</taxon>
        <taxon>Bacteroidales</taxon>
        <taxon>Prevotellaceae</taxon>
        <taxon>Hoylesella</taxon>
    </lineage>
</organism>
<keyword evidence="3" id="KW-1185">Reference proteome</keyword>
<proteinExistence type="predicted"/>
<keyword evidence="1" id="KW-1133">Transmembrane helix</keyword>